<keyword evidence="1" id="KW-1133">Transmembrane helix</keyword>
<protein>
    <submittedName>
        <fullName evidence="2">Uncharacterized protein</fullName>
    </submittedName>
</protein>
<evidence type="ECO:0000313" key="2">
    <source>
        <dbReference type="EMBL" id="SES47320.1"/>
    </source>
</evidence>
<keyword evidence="3" id="KW-1185">Reference proteome</keyword>
<dbReference type="EMBL" id="FOGI01000017">
    <property type="protein sequence ID" value="SES47320.1"/>
    <property type="molecule type" value="Genomic_DNA"/>
</dbReference>
<evidence type="ECO:0000256" key="1">
    <source>
        <dbReference type="SAM" id="Phobius"/>
    </source>
</evidence>
<dbReference type="STRING" id="155974.SAMN04487818_11740"/>
<evidence type="ECO:0000313" key="3">
    <source>
        <dbReference type="Proteomes" id="UP000199051"/>
    </source>
</evidence>
<proteinExistence type="predicted"/>
<keyword evidence="1" id="KW-0472">Membrane</keyword>
<dbReference type="AlphaFoldDB" id="A0A1H9XMA7"/>
<organism evidence="2 3">
    <name type="scientific">Actinokineospora terrae</name>
    <dbReference type="NCBI Taxonomy" id="155974"/>
    <lineage>
        <taxon>Bacteria</taxon>
        <taxon>Bacillati</taxon>
        <taxon>Actinomycetota</taxon>
        <taxon>Actinomycetes</taxon>
        <taxon>Pseudonocardiales</taxon>
        <taxon>Pseudonocardiaceae</taxon>
        <taxon>Actinokineospora</taxon>
    </lineage>
</organism>
<sequence>MKLYAERPDRVLRQLLADVTAVVVAVLAVWTALTVRDTVLALRAPGVRLVEAGNALQGTFNTAADKADPIPLAGDAMAEALRNGASAATRISDAGWRQIEAVQDLAFWLTVVLVAVPVAFLLVTWLPLRLRYARQATGAVRLRALGTPGHDLLALRALTTQPFTRLAKTGPLGDGWRSGDPEAVRVLAGLELRRLGLREG</sequence>
<gene>
    <name evidence="2" type="ORF">SAMN04487818_11740</name>
</gene>
<dbReference type="Proteomes" id="UP000199051">
    <property type="component" value="Unassembled WGS sequence"/>
</dbReference>
<name>A0A1H9XMA7_9PSEU</name>
<feature type="transmembrane region" description="Helical" evidence="1">
    <location>
        <begin position="105"/>
        <end position="126"/>
    </location>
</feature>
<accession>A0A1H9XMA7</accession>
<dbReference type="RefSeq" id="WP_092786316.1">
    <property type="nucleotide sequence ID" value="NZ_FOGI01000017.1"/>
</dbReference>
<reference evidence="3" key="1">
    <citation type="submission" date="2016-10" db="EMBL/GenBank/DDBJ databases">
        <authorList>
            <person name="Varghese N."/>
            <person name="Submissions S."/>
        </authorList>
    </citation>
    <scope>NUCLEOTIDE SEQUENCE [LARGE SCALE GENOMIC DNA]</scope>
    <source>
        <strain evidence="3">DSM 44260</strain>
    </source>
</reference>
<keyword evidence="1" id="KW-0812">Transmembrane</keyword>
<feature type="transmembrane region" description="Helical" evidence="1">
    <location>
        <begin position="12"/>
        <end position="33"/>
    </location>
</feature>